<dbReference type="EnsemblMetazoa" id="GAUT043832-RA">
    <property type="protein sequence ID" value="GAUT043832-PA"/>
    <property type="gene ID" value="GAUT043832"/>
</dbReference>
<dbReference type="Proteomes" id="UP000078200">
    <property type="component" value="Unassembled WGS sequence"/>
</dbReference>
<sequence length="228" mass="25513">MTCPYASTIFVLCDPAVVFATSFLDDLSKSRQARGQTRLFDNNKVDKICFKGTFCSSPSSVANASITNTSSKYKKEQEVKIGFKIDQMLCCGLCCGNMSKRDYKVATMDGIELEPLGGEKMDKDKEKDKEKQQTNGVTFVACVVWYLILRRSDRDYKIKSKKRFELALGKTLDTALSNSLLLSTLSFNDCDYDSNHDNNNEDDDNDGDDDTDDSDGDGDIDNLRLNVE</sequence>
<reference evidence="2" key="1">
    <citation type="submission" date="2020-05" db="UniProtKB">
        <authorList>
            <consortium name="EnsemblMetazoa"/>
        </authorList>
    </citation>
    <scope>IDENTIFICATION</scope>
    <source>
        <strain evidence="2">TTRI</strain>
    </source>
</reference>
<evidence type="ECO:0000313" key="3">
    <source>
        <dbReference type="Proteomes" id="UP000078200"/>
    </source>
</evidence>
<dbReference type="STRING" id="7395.A0A1A9VPY7"/>
<dbReference type="AlphaFoldDB" id="A0A1A9VPY7"/>
<feature type="region of interest" description="Disordered" evidence="1">
    <location>
        <begin position="196"/>
        <end position="228"/>
    </location>
</feature>
<evidence type="ECO:0000256" key="1">
    <source>
        <dbReference type="SAM" id="MobiDB-lite"/>
    </source>
</evidence>
<name>A0A1A9VPY7_GLOAU</name>
<feature type="compositionally biased region" description="Acidic residues" evidence="1">
    <location>
        <begin position="200"/>
        <end position="220"/>
    </location>
</feature>
<dbReference type="VEuPathDB" id="VectorBase:GAUT043832"/>
<keyword evidence="3" id="KW-1185">Reference proteome</keyword>
<evidence type="ECO:0000313" key="2">
    <source>
        <dbReference type="EnsemblMetazoa" id="GAUT043832-PA"/>
    </source>
</evidence>
<proteinExistence type="predicted"/>
<organism evidence="2 3">
    <name type="scientific">Glossina austeni</name>
    <name type="common">Savannah tsetse fly</name>
    <dbReference type="NCBI Taxonomy" id="7395"/>
    <lineage>
        <taxon>Eukaryota</taxon>
        <taxon>Metazoa</taxon>
        <taxon>Ecdysozoa</taxon>
        <taxon>Arthropoda</taxon>
        <taxon>Hexapoda</taxon>
        <taxon>Insecta</taxon>
        <taxon>Pterygota</taxon>
        <taxon>Neoptera</taxon>
        <taxon>Endopterygota</taxon>
        <taxon>Diptera</taxon>
        <taxon>Brachycera</taxon>
        <taxon>Muscomorpha</taxon>
        <taxon>Hippoboscoidea</taxon>
        <taxon>Glossinidae</taxon>
        <taxon>Glossina</taxon>
    </lineage>
</organism>
<accession>A0A1A9VPY7</accession>
<protein>
    <submittedName>
        <fullName evidence="2">Uncharacterized protein</fullName>
    </submittedName>
</protein>